<organism evidence="2 3">
    <name type="scientific">Mycolicibacterium chubuense</name>
    <name type="common">Mycobacterium chubuense</name>
    <dbReference type="NCBI Taxonomy" id="1800"/>
    <lineage>
        <taxon>Bacteria</taxon>
        <taxon>Bacillati</taxon>
        <taxon>Actinomycetota</taxon>
        <taxon>Actinomycetes</taxon>
        <taxon>Mycobacteriales</taxon>
        <taxon>Mycobacteriaceae</taxon>
        <taxon>Mycolicibacterium</taxon>
    </lineage>
</organism>
<dbReference type="EMBL" id="JYNX01000060">
    <property type="protein sequence ID" value="KMO73184.1"/>
    <property type="molecule type" value="Genomic_DNA"/>
</dbReference>
<accession>A0A0J6VSP3</accession>
<evidence type="ECO:0000256" key="1">
    <source>
        <dbReference type="SAM" id="MobiDB-lite"/>
    </source>
</evidence>
<name>A0A0J6VSP3_MYCCU</name>
<feature type="region of interest" description="Disordered" evidence="1">
    <location>
        <begin position="71"/>
        <end position="92"/>
    </location>
</feature>
<proteinExistence type="predicted"/>
<dbReference type="AlphaFoldDB" id="A0A0J6VSP3"/>
<feature type="compositionally biased region" description="Polar residues" evidence="1">
    <location>
        <begin position="77"/>
        <end position="86"/>
    </location>
</feature>
<feature type="region of interest" description="Disordered" evidence="1">
    <location>
        <begin position="1"/>
        <end position="21"/>
    </location>
</feature>
<dbReference type="Proteomes" id="UP000036176">
    <property type="component" value="Unassembled WGS sequence"/>
</dbReference>
<evidence type="ECO:0000313" key="2">
    <source>
        <dbReference type="EMBL" id="KMO73184.1"/>
    </source>
</evidence>
<dbReference type="PATRIC" id="fig|1800.3.peg.4383"/>
<keyword evidence="3" id="KW-1185">Reference proteome</keyword>
<comment type="caution">
    <text evidence="2">The sequence shown here is derived from an EMBL/GenBank/DDBJ whole genome shotgun (WGS) entry which is preliminary data.</text>
</comment>
<reference evidence="2 3" key="1">
    <citation type="journal article" date="2015" name="Genome Biol. Evol.">
        <title>Characterization of Three Mycobacterium spp. with Potential Use in Bioremediation by Genome Sequencing and Comparative Genomics.</title>
        <authorList>
            <person name="Das S."/>
            <person name="Pettersson B.M."/>
            <person name="Behra P.R."/>
            <person name="Ramesh M."/>
            <person name="Dasgupta S."/>
            <person name="Bhattacharya A."/>
            <person name="Kirsebom L.A."/>
        </authorList>
    </citation>
    <scope>NUCLEOTIDE SEQUENCE [LARGE SCALE GENOMIC DNA]</scope>
    <source>
        <strain evidence="2 3">DSM 44219</strain>
    </source>
</reference>
<protein>
    <submittedName>
        <fullName evidence="2">Uncharacterized protein</fullName>
    </submittedName>
</protein>
<sequence length="92" mass="9750">MSDSLSDPTSDDPIDDVAPGDIIVVDRGDGDRPYKVVHKASSDAGYLVTFEDDDAETFQLDLAAGTRVARSLESKWESAQSPTPHSDGTAPA</sequence>
<gene>
    <name evidence="2" type="ORF">MCHUDSM44219_04362</name>
</gene>
<evidence type="ECO:0000313" key="3">
    <source>
        <dbReference type="Proteomes" id="UP000036176"/>
    </source>
</evidence>
<dbReference type="RefSeq" id="WP_413783631.1">
    <property type="nucleotide sequence ID" value="NZ_JYNX01000060.1"/>
</dbReference>